<organism evidence="8 9">
    <name type="scientific">Pseudolactococcus piscium</name>
    <dbReference type="NCBI Taxonomy" id="1364"/>
    <lineage>
        <taxon>Bacteria</taxon>
        <taxon>Bacillati</taxon>
        <taxon>Bacillota</taxon>
        <taxon>Bacilli</taxon>
        <taxon>Lactobacillales</taxon>
        <taxon>Streptococcaceae</taxon>
        <taxon>Pseudolactococcus</taxon>
    </lineage>
</organism>
<dbReference type="PANTHER" id="PTHR30185:SF15">
    <property type="entry name" value="CRYPTIC BETA-GLUCOSIDE BGL OPERON ANTITERMINATOR"/>
    <property type="match status" value="1"/>
</dbReference>
<dbReference type="Pfam" id="PF00874">
    <property type="entry name" value="PRD"/>
    <property type="match status" value="2"/>
</dbReference>
<dbReference type="Proteomes" id="UP000218282">
    <property type="component" value="Unassembled WGS sequence"/>
</dbReference>
<comment type="caution">
    <text evidence="8">The sequence shown here is derived from an EMBL/GenBank/DDBJ whole genome shotgun (WGS) entry which is preliminary data.</text>
</comment>
<feature type="domain" description="PRD" evidence="7">
    <location>
        <begin position="171"/>
        <end position="281"/>
    </location>
</feature>
<keyword evidence="2" id="KW-0694">RNA-binding</keyword>
<keyword evidence="9" id="KW-1185">Reference proteome</keyword>
<dbReference type="InterPro" id="IPR011608">
    <property type="entry name" value="PRD"/>
</dbReference>
<dbReference type="RefSeq" id="WP_096813564.1">
    <property type="nucleotide sequence ID" value="NZ_JXJW01000001.1"/>
</dbReference>
<dbReference type="Gene3D" id="1.10.1790.10">
    <property type="entry name" value="PRD domain"/>
    <property type="match status" value="2"/>
</dbReference>
<evidence type="ECO:0000259" key="7">
    <source>
        <dbReference type="PROSITE" id="PS51372"/>
    </source>
</evidence>
<dbReference type="InterPro" id="IPR036650">
    <property type="entry name" value="CAT_RNA-bd_dom_sf"/>
</dbReference>
<evidence type="ECO:0000256" key="4">
    <source>
        <dbReference type="ARBA" id="ARBA00023159"/>
    </source>
</evidence>
<keyword evidence="5" id="KW-0804">Transcription</keyword>
<dbReference type="InterPro" id="IPR050661">
    <property type="entry name" value="BglG_antiterminators"/>
</dbReference>
<dbReference type="AlphaFoldDB" id="A0A2A5S5Z0"/>
<dbReference type="GO" id="GO:0045893">
    <property type="term" value="P:positive regulation of DNA-templated transcription"/>
    <property type="evidence" value="ECO:0007669"/>
    <property type="project" value="InterPro"/>
</dbReference>
<dbReference type="SMART" id="SM01061">
    <property type="entry name" value="CAT_RBD"/>
    <property type="match status" value="1"/>
</dbReference>
<dbReference type="PROSITE" id="PS51372">
    <property type="entry name" value="PRD_2"/>
    <property type="match status" value="2"/>
</dbReference>
<proteinExistence type="inferred from homology"/>
<name>A0A2A5S5Z0_9LACT</name>
<dbReference type="Gene3D" id="2.30.24.10">
    <property type="entry name" value="CAT RNA-binding domain"/>
    <property type="match status" value="1"/>
</dbReference>
<keyword evidence="1" id="KW-0677">Repeat</keyword>
<dbReference type="InterPro" id="IPR004341">
    <property type="entry name" value="CAT_RNA-bd_dom"/>
</dbReference>
<dbReference type="Pfam" id="PF03123">
    <property type="entry name" value="CAT_RBD"/>
    <property type="match status" value="1"/>
</dbReference>
<dbReference type="InterPro" id="IPR001550">
    <property type="entry name" value="Transcrpt_antitermin_CS"/>
</dbReference>
<evidence type="ECO:0000256" key="6">
    <source>
        <dbReference type="ARBA" id="ARBA00038510"/>
    </source>
</evidence>
<protein>
    <submittedName>
        <fullName evidence="8">Transcriptional antiterminator bglG:CAT RNA-binding region</fullName>
    </submittedName>
</protein>
<dbReference type="InterPro" id="IPR036634">
    <property type="entry name" value="PRD_sf"/>
</dbReference>
<dbReference type="EMBL" id="JXJW01000001">
    <property type="protein sequence ID" value="PCS08906.1"/>
    <property type="molecule type" value="Genomic_DNA"/>
</dbReference>
<feature type="domain" description="PRD" evidence="7">
    <location>
        <begin position="65"/>
        <end position="170"/>
    </location>
</feature>
<dbReference type="SUPFAM" id="SSF63520">
    <property type="entry name" value="PTS-regulatory domain, PRD"/>
    <property type="match status" value="2"/>
</dbReference>
<gene>
    <name evidence="8" type="ORF">RU86_GL000142</name>
</gene>
<evidence type="ECO:0000313" key="8">
    <source>
        <dbReference type="EMBL" id="PCS08906.1"/>
    </source>
</evidence>
<dbReference type="PROSITE" id="PS00654">
    <property type="entry name" value="PRD_1"/>
    <property type="match status" value="1"/>
</dbReference>
<accession>A0A2A5S5Z0</accession>
<evidence type="ECO:0000313" key="9">
    <source>
        <dbReference type="Proteomes" id="UP000218282"/>
    </source>
</evidence>
<dbReference type="GO" id="GO:0003723">
    <property type="term" value="F:RNA binding"/>
    <property type="evidence" value="ECO:0007669"/>
    <property type="project" value="UniProtKB-KW"/>
</dbReference>
<keyword evidence="4" id="KW-0010">Activator</keyword>
<comment type="similarity">
    <text evidence="6">Belongs to the transcriptional antiterminator BglG family.</text>
</comment>
<sequence>MLIKKSLNDNAVIAVDKDDSEFILFGKGIGYGKKVGDVVDESVVNQTFIPLNDSAIKDYISLLASIPPVILEITRSTVEQAKKVLKCSLNTTVYFMLSDHLNFAIERQKNGIIIQNRVFWEIKTYYPDEFEIGQYALALIKKELGITLADEEAANIAFHIINAQSEDGVKKDSMNYANLISSVISIVRHSIGRQIYTESIHYQRFITHLKFFSERFFSDSMLTEKDDSLFEQIAIAYPKSTEIAFMVKDYLTTVYDKQIPKEEITYLSVHINRLIKTQEIDAEKNTPLASGDEPDVLGAKT</sequence>
<reference evidence="8 9" key="1">
    <citation type="submission" date="2014-12" db="EMBL/GenBank/DDBJ databases">
        <title>Draft genome sequences of 10 type strains of Lactococcus.</title>
        <authorList>
            <person name="Sun Z."/>
            <person name="Zhong Z."/>
            <person name="Liu W."/>
            <person name="Zhang W."/>
            <person name="Zhang H."/>
        </authorList>
    </citation>
    <scope>NUCLEOTIDE SEQUENCE [LARGE SCALE GENOMIC DNA]</scope>
    <source>
        <strain evidence="8 9">DSM 6634</strain>
    </source>
</reference>
<dbReference type="PANTHER" id="PTHR30185">
    <property type="entry name" value="CRYPTIC BETA-GLUCOSIDE BGL OPERON ANTITERMINATOR"/>
    <property type="match status" value="1"/>
</dbReference>
<evidence type="ECO:0000256" key="5">
    <source>
        <dbReference type="ARBA" id="ARBA00023163"/>
    </source>
</evidence>
<evidence type="ECO:0000256" key="2">
    <source>
        <dbReference type="ARBA" id="ARBA00022884"/>
    </source>
</evidence>
<keyword evidence="3" id="KW-0805">Transcription regulation</keyword>
<dbReference type="SUPFAM" id="SSF50151">
    <property type="entry name" value="SacY-like RNA-binding domain"/>
    <property type="match status" value="1"/>
</dbReference>
<evidence type="ECO:0000256" key="1">
    <source>
        <dbReference type="ARBA" id="ARBA00022737"/>
    </source>
</evidence>
<evidence type="ECO:0000256" key="3">
    <source>
        <dbReference type="ARBA" id="ARBA00023015"/>
    </source>
</evidence>